<gene>
    <name evidence="1" type="ORF">BCR25_08310</name>
</gene>
<dbReference type="RefSeq" id="WP_069664253.1">
    <property type="nucleotide sequence ID" value="NZ_JBHUJJ010000001.1"/>
</dbReference>
<proteinExistence type="predicted"/>
<reference evidence="2" key="1">
    <citation type="submission" date="2016-09" db="EMBL/GenBank/DDBJ databases">
        <authorList>
            <person name="Gulvik C.A."/>
        </authorList>
    </citation>
    <scope>NUCLEOTIDE SEQUENCE [LARGE SCALE GENOMIC DNA]</scope>
    <source>
        <strain evidence="2">LMG 8895</strain>
    </source>
</reference>
<sequence length="189" mass="20960">MKKGIIGLALLGVVVFALFLIFGNPFAEDKKVSWEGKTDGYESADEMEKNVNIIVKGEKLSEDETIVFDSEVTNDPAGGYTKSSFKISEVIKNSEDDGAISVGNTINISEAEFYDKNSKTTYTINDYENMKQGKDYVLYLKQADEGLYTTAGVTFGKIPINGDKTELEESDVNEQVNEVINETQQEFSE</sequence>
<organism evidence="1 2">
    <name type="scientific">Enterococcus termitis</name>
    <dbReference type="NCBI Taxonomy" id="332950"/>
    <lineage>
        <taxon>Bacteria</taxon>
        <taxon>Bacillati</taxon>
        <taxon>Bacillota</taxon>
        <taxon>Bacilli</taxon>
        <taxon>Lactobacillales</taxon>
        <taxon>Enterococcaceae</taxon>
        <taxon>Enterococcus</taxon>
    </lineage>
</organism>
<dbReference type="EMBL" id="MIJY01000043">
    <property type="protein sequence ID" value="OEG10472.1"/>
    <property type="molecule type" value="Genomic_DNA"/>
</dbReference>
<dbReference type="Proteomes" id="UP000095094">
    <property type="component" value="Unassembled WGS sequence"/>
</dbReference>
<name>A0A1E5GCQ1_9ENTE</name>
<keyword evidence="2" id="KW-1185">Reference proteome</keyword>
<comment type="caution">
    <text evidence="1">The sequence shown here is derived from an EMBL/GenBank/DDBJ whole genome shotgun (WGS) entry which is preliminary data.</text>
</comment>
<accession>A0A1E5GCQ1</accession>
<evidence type="ECO:0000313" key="2">
    <source>
        <dbReference type="Proteomes" id="UP000095094"/>
    </source>
</evidence>
<dbReference type="AlphaFoldDB" id="A0A1E5GCQ1"/>
<protein>
    <submittedName>
        <fullName evidence="1">Uncharacterized protein</fullName>
    </submittedName>
</protein>
<evidence type="ECO:0000313" key="1">
    <source>
        <dbReference type="EMBL" id="OEG10472.1"/>
    </source>
</evidence>
<dbReference type="OrthoDB" id="2942884at2"/>